<keyword evidence="1" id="KW-0472">Membrane</keyword>
<proteinExistence type="predicted"/>
<keyword evidence="1" id="KW-1133">Transmembrane helix</keyword>
<organism evidence="2 3">
    <name type="scientific">Zhongshania arctica</name>
    <dbReference type="NCBI Taxonomy" id="3238302"/>
    <lineage>
        <taxon>Bacteria</taxon>
        <taxon>Pseudomonadati</taxon>
        <taxon>Pseudomonadota</taxon>
        <taxon>Gammaproteobacteria</taxon>
        <taxon>Cellvibrionales</taxon>
        <taxon>Spongiibacteraceae</taxon>
        <taxon>Zhongshania</taxon>
    </lineage>
</organism>
<keyword evidence="1" id="KW-0812">Transmembrane</keyword>
<comment type="caution">
    <text evidence="2">The sequence shown here is derived from an EMBL/GenBank/DDBJ whole genome shotgun (WGS) entry which is preliminary data.</text>
</comment>
<sequence>MDKQEVEISDAEAQWQAALREAIAAHFAAAHARVDDVQSRYFHSLSAVAARHWRNKGDVPADLMNIPRALWRLLRGLGRQGQSVHRSLTGKEQAIADILAEQVLDLPALQTLLFEQLRAHPDYQQGDIEKLREVLAPYDSDVAAKRLQAAVAQMGLHHDSSRDVLMFLGVGLLGRSVSDKIAFGSASMIGMSAASTVYLSQQSAWAALWAGWFGVPAWVAVSGAIAGFAVMFLATPLLAPLIEVGVNRVQGRRRLHNLIDKVEREMRPTVSAQLWQYGSYLQFIPDLVMTLRHLR</sequence>
<evidence type="ECO:0000313" key="2">
    <source>
        <dbReference type="EMBL" id="MEX1663971.1"/>
    </source>
</evidence>
<dbReference type="Proteomes" id="UP001557484">
    <property type="component" value="Unassembled WGS sequence"/>
</dbReference>
<accession>A0ABV3TR52</accession>
<dbReference type="RefSeq" id="WP_368374100.1">
    <property type="nucleotide sequence ID" value="NZ_JBFRYB010000001.1"/>
</dbReference>
<protein>
    <submittedName>
        <fullName evidence="2">Uncharacterized protein</fullName>
    </submittedName>
</protein>
<keyword evidence="3" id="KW-1185">Reference proteome</keyword>
<evidence type="ECO:0000313" key="3">
    <source>
        <dbReference type="Proteomes" id="UP001557484"/>
    </source>
</evidence>
<reference evidence="2 3" key="1">
    <citation type="journal article" date="2011" name="Int. J. Syst. Evol. Microbiol.">
        <title>Zhongshania antarctica gen. nov., sp. nov. and Zhongshania guokunii sp. nov., gammaproteobacteria respectively isolated from coastal attached (fast) ice and surface seawater of the Antarctic.</title>
        <authorList>
            <person name="Li H.J."/>
            <person name="Zhang X.Y."/>
            <person name="Chen C.X."/>
            <person name="Zhang Y.J."/>
            <person name="Gao Z.M."/>
            <person name="Yu Y."/>
            <person name="Chen X.L."/>
            <person name="Chen B."/>
            <person name="Zhang Y.Z."/>
        </authorList>
    </citation>
    <scope>NUCLEOTIDE SEQUENCE [LARGE SCALE GENOMIC DNA]</scope>
    <source>
        <strain evidence="2 3">R06B22</strain>
    </source>
</reference>
<feature type="transmembrane region" description="Helical" evidence="1">
    <location>
        <begin position="219"/>
        <end position="246"/>
    </location>
</feature>
<evidence type="ECO:0000256" key="1">
    <source>
        <dbReference type="SAM" id="Phobius"/>
    </source>
</evidence>
<name>A0ABV3TR52_9GAMM</name>
<gene>
    <name evidence="2" type="ORF">AB4875_00660</name>
</gene>
<dbReference type="EMBL" id="JBFRYB010000001">
    <property type="protein sequence ID" value="MEX1663971.1"/>
    <property type="molecule type" value="Genomic_DNA"/>
</dbReference>